<name>A0A1U7CLV5_9BACT</name>
<keyword evidence="10" id="KW-1133">Transmembrane helix</keyword>
<dbReference type="AlphaFoldDB" id="A0A1U7CLV5"/>
<feature type="compositionally biased region" description="Basic and acidic residues" evidence="9">
    <location>
        <begin position="137"/>
        <end position="153"/>
    </location>
</feature>
<sequence length="497" mass="53380">MEGSVSDERLYVSLSRFNLRVPLGVQVGGVAALFVAALLALWATGASVVARERRRSDARTLLVRAGDELAARGYEIVACAGEFPDYPEEPSRDELDRELSVRSASVLAKHQGVEGGYLVLRFKSFLGTTSNQRRPVSKGDEAPKEQPAQERGESSLPPLEAGLIDIQVDAAIRKQRVLFSVEELEGDPPVTVAIRTTPMIVGKRIVGASWVMTRLVDPLFVDRSLQGYRLATGLALAGIILAFALTASLALTVRRQAAERDRLQTELRRSERLAALGKLLAGVAHEVRNPLAGIRAITQLWRRGLGMGDEGFDHLTDEVDRLEDIVSRLLQFTRADAQDLAPGDLNSVAAEAARLAEDRARDHEVRVELEQTPDLPSVNMAAPALVQVLRNLTTNALQVMPRGGVLRVSTHLDPARGTVSASVADDGPGLSADVLSHLFEPFFTTKAEGTGLGLAIAREIALAHRGDLQAENRPNGGAVFTLVLPVAEVPAVGGALS</sequence>
<evidence type="ECO:0000256" key="2">
    <source>
        <dbReference type="ARBA" id="ARBA00012438"/>
    </source>
</evidence>
<dbReference type="InterPro" id="IPR003661">
    <property type="entry name" value="HisK_dim/P_dom"/>
</dbReference>
<dbReference type="SMART" id="SM00388">
    <property type="entry name" value="HisKA"/>
    <property type="match status" value="1"/>
</dbReference>
<dbReference type="Proteomes" id="UP000186309">
    <property type="component" value="Chromosome"/>
</dbReference>
<dbReference type="Gene3D" id="1.10.287.130">
    <property type="match status" value="1"/>
</dbReference>
<dbReference type="OrthoDB" id="260447at2"/>
<comment type="catalytic activity">
    <reaction evidence="1">
        <text>ATP + protein L-histidine = ADP + protein N-phospho-L-histidine.</text>
        <dbReference type="EC" id="2.7.13.3"/>
    </reaction>
</comment>
<dbReference type="RefSeq" id="WP_076344199.1">
    <property type="nucleotide sequence ID" value="NZ_CP019082.1"/>
</dbReference>
<dbReference type="EMBL" id="CP019082">
    <property type="protein sequence ID" value="APW59920.1"/>
    <property type="molecule type" value="Genomic_DNA"/>
</dbReference>
<feature type="transmembrane region" description="Helical" evidence="10">
    <location>
        <begin position="23"/>
        <end position="50"/>
    </location>
</feature>
<feature type="transmembrane region" description="Helical" evidence="10">
    <location>
        <begin position="230"/>
        <end position="253"/>
    </location>
</feature>
<dbReference type="GO" id="GO:0000155">
    <property type="term" value="F:phosphorelay sensor kinase activity"/>
    <property type="evidence" value="ECO:0007669"/>
    <property type="project" value="InterPro"/>
</dbReference>
<dbReference type="InterPro" id="IPR003594">
    <property type="entry name" value="HATPase_dom"/>
</dbReference>
<dbReference type="Pfam" id="PF02518">
    <property type="entry name" value="HATPase_c"/>
    <property type="match status" value="1"/>
</dbReference>
<evidence type="ECO:0000313" key="12">
    <source>
        <dbReference type="EMBL" id="APW59920.1"/>
    </source>
</evidence>
<dbReference type="Pfam" id="PF00512">
    <property type="entry name" value="HisKA"/>
    <property type="match status" value="1"/>
</dbReference>
<dbReference type="EC" id="2.7.13.3" evidence="2"/>
<keyword evidence="13" id="KW-1185">Reference proteome</keyword>
<dbReference type="GO" id="GO:0005524">
    <property type="term" value="F:ATP binding"/>
    <property type="evidence" value="ECO:0007669"/>
    <property type="project" value="UniProtKB-KW"/>
</dbReference>
<keyword evidence="5" id="KW-0547">Nucleotide-binding</keyword>
<dbReference type="PANTHER" id="PTHR43065">
    <property type="entry name" value="SENSOR HISTIDINE KINASE"/>
    <property type="match status" value="1"/>
</dbReference>
<keyword evidence="6" id="KW-0418">Kinase</keyword>
<keyword evidence="10" id="KW-0472">Membrane</keyword>
<feature type="domain" description="Histidine kinase" evidence="11">
    <location>
        <begin position="282"/>
        <end position="488"/>
    </location>
</feature>
<evidence type="ECO:0000256" key="7">
    <source>
        <dbReference type="ARBA" id="ARBA00022840"/>
    </source>
</evidence>
<evidence type="ECO:0000256" key="1">
    <source>
        <dbReference type="ARBA" id="ARBA00000085"/>
    </source>
</evidence>
<evidence type="ECO:0000313" key="13">
    <source>
        <dbReference type="Proteomes" id="UP000186309"/>
    </source>
</evidence>
<proteinExistence type="predicted"/>
<keyword evidence="7" id="KW-0067">ATP-binding</keyword>
<evidence type="ECO:0000259" key="11">
    <source>
        <dbReference type="PROSITE" id="PS50109"/>
    </source>
</evidence>
<keyword evidence="3" id="KW-0597">Phosphoprotein</keyword>
<dbReference type="PROSITE" id="PS50109">
    <property type="entry name" value="HIS_KIN"/>
    <property type="match status" value="1"/>
</dbReference>
<reference evidence="13" key="1">
    <citation type="submission" date="2016-12" db="EMBL/GenBank/DDBJ databases">
        <title>Comparative genomics of four Isosphaeraceae planctomycetes: a common pool of plasmids and glycoside hydrolase genes.</title>
        <authorList>
            <person name="Ivanova A."/>
        </authorList>
    </citation>
    <scope>NUCLEOTIDE SEQUENCE [LARGE SCALE GENOMIC DNA]</scope>
    <source>
        <strain evidence="13">PX4</strain>
    </source>
</reference>
<evidence type="ECO:0000256" key="4">
    <source>
        <dbReference type="ARBA" id="ARBA00022679"/>
    </source>
</evidence>
<gene>
    <name evidence="12" type="primary">zraS_4</name>
    <name evidence="12" type="ORF">BSF38_01381</name>
</gene>
<dbReference type="KEGG" id="pbor:BSF38_01381"/>
<dbReference type="InterPro" id="IPR005467">
    <property type="entry name" value="His_kinase_dom"/>
</dbReference>
<organism evidence="12 13">
    <name type="scientific">Paludisphaera borealis</name>
    <dbReference type="NCBI Taxonomy" id="1387353"/>
    <lineage>
        <taxon>Bacteria</taxon>
        <taxon>Pseudomonadati</taxon>
        <taxon>Planctomycetota</taxon>
        <taxon>Planctomycetia</taxon>
        <taxon>Isosphaerales</taxon>
        <taxon>Isosphaeraceae</taxon>
        <taxon>Paludisphaera</taxon>
    </lineage>
</organism>
<dbReference type="Gene3D" id="3.30.565.10">
    <property type="entry name" value="Histidine kinase-like ATPase, C-terminal domain"/>
    <property type="match status" value="1"/>
</dbReference>
<evidence type="ECO:0000256" key="6">
    <source>
        <dbReference type="ARBA" id="ARBA00022777"/>
    </source>
</evidence>
<evidence type="ECO:0000256" key="5">
    <source>
        <dbReference type="ARBA" id="ARBA00022741"/>
    </source>
</evidence>
<dbReference type="SUPFAM" id="SSF55874">
    <property type="entry name" value="ATPase domain of HSP90 chaperone/DNA topoisomerase II/histidine kinase"/>
    <property type="match status" value="1"/>
</dbReference>
<dbReference type="SMART" id="SM00387">
    <property type="entry name" value="HATPase_c"/>
    <property type="match status" value="1"/>
</dbReference>
<evidence type="ECO:0000256" key="8">
    <source>
        <dbReference type="ARBA" id="ARBA00023012"/>
    </source>
</evidence>
<dbReference type="InterPro" id="IPR004358">
    <property type="entry name" value="Sig_transdc_His_kin-like_C"/>
</dbReference>
<dbReference type="InterPro" id="IPR036097">
    <property type="entry name" value="HisK_dim/P_sf"/>
</dbReference>
<dbReference type="InterPro" id="IPR036890">
    <property type="entry name" value="HATPase_C_sf"/>
</dbReference>
<keyword evidence="4 12" id="KW-0808">Transferase</keyword>
<dbReference type="PANTHER" id="PTHR43065:SF10">
    <property type="entry name" value="PEROXIDE STRESS-ACTIVATED HISTIDINE KINASE MAK3"/>
    <property type="match status" value="1"/>
</dbReference>
<keyword evidence="8" id="KW-0902">Two-component regulatory system</keyword>
<evidence type="ECO:0000256" key="3">
    <source>
        <dbReference type="ARBA" id="ARBA00022553"/>
    </source>
</evidence>
<evidence type="ECO:0000256" key="10">
    <source>
        <dbReference type="SAM" id="Phobius"/>
    </source>
</evidence>
<evidence type="ECO:0000256" key="9">
    <source>
        <dbReference type="SAM" id="MobiDB-lite"/>
    </source>
</evidence>
<dbReference type="PRINTS" id="PR00344">
    <property type="entry name" value="BCTRLSENSOR"/>
</dbReference>
<keyword evidence="10" id="KW-0812">Transmembrane</keyword>
<protein>
    <recommendedName>
        <fullName evidence="2">histidine kinase</fullName>
        <ecNumber evidence="2">2.7.13.3</ecNumber>
    </recommendedName>
</protein>
<accession>A0A1U7CLV5</accession>
<feature type="region of interest" description="Disordered" evidence="9">
    <location>
        <begin position="130"/>
        <end position="156"/>
    </location>
</feature>
<dbReference type="STRING" id="1387353.BSF38_01381"/>
<dbReference type="SUPFAM" id="SSF47384">
    <property type="entry name" value="Homodimeric domain of signal transducing histidine kinase"/>
    <property type="match status" value="1"/>
</dbReference>
<dbReference type="CDD" id="cd00082">
    <property type="entry name" value="HisKA"/>
    <property type="match status" value="1"/>
</dbReference>